<evidence type="ECO:0000313" key="3">
    <source>
        <dbReference type="Proteomes" id="UP000545761"/>
    </source>
</evidence>
<dbReference type="RefSeq" id="WP_181661080.1">
    <property type="nucleotide sequence ID" value="NZ_JACEHE010000025.1"/>
</dbReference>
<gene>
    <name evidence="2" type="ORF">H1D24_31225</name>
</gene>
<dbReference type="SUPFAM" id="SSF53850">
    <property type="entry name" value="Periplasmic binding protein-like II"/>
    <property type="match status" value="1"/>
</dbReference>
<organism evidence="2 3">
    <name type="scientific">Streptomyces himalayensis subsp. himalayensis</name>
    <dbReference type="NCBI Taxonomy" id="2756131"/>
    <lineage>
        <taxon>Bacteria</taxon>
        <taxon>Bacillati</taxon>
        <taxon>Actinomycetota</taxon>
        <taxon>Actinomycetes</taxon>
        <taxon>Kitasatosporales</taxon>
        <taxon>Streptomycetaceae</taxon>
        <taxon>Streptomyces</taxon>
        <taxon>Streptomyces himalayensis</taxon>
    </lineage>
</organism>
<comment type="caution">
    <text evidence="2">The sequence shown here is derived from an EMBL/GenBank/DDBJ whole genome shotgun (WGS) entry which is preliminary data.</text>
</comment>
<evidence type="ECO:0000313" key="2">
    <source>
        <dbReference type="EMBL" id="MBA2950150.1"/>
    </source>
</evidence>
<accession>A0A7W0IC14</accession>
<name>A0A7W0IC14_9ACTN</name>
<proteinExistence type="predicted"/>
<dbReference type="InterPro" id="IPR006059">
    <property type="entry name" value="SBP"/>
</dbReference>
<dbReference type="PROSITE" id="PS51318">
    <property type="entry name" value="TAT"/>
    <property type="match status" value="1"/>
</dbReference>
<dbReference type="InterPro" id="IPR050490">
    <property type="entry name" value="Bact_solute-bd_prot1"/>
</dbReference>
<dbReference type="PANTHER" id="PTHR43649:SF11">
    <property type="entry name" value="ABC TRANSPORTER SUBSTRATE-BINDING PROTEIN YESO-RELATED"/>
    <property type="match status" value="1"/>
</dbReference>
<dbReference type="AlphaFoldDB" id="A0A7W0IC14"/>
<evidence type="ECO:0000256" key="1">
    <source>
        <dbReference type="SAM" id="MobiDB-lite"/>
    </source>
</evidence>
<dbReference type="InterPro" id="IPR006311">
    <property type="entry name" value="TAT_signal"/>
</dbReference>
<dbReference type="Proteomes" id="UP000545761">
    <property type="component" value="Unassembled WGS sequence"/>
</dbReference>
<feature type="region of interest" description="Disordered" evidence="1">
    <location>
        <begin position="1"/>
        <end position="27"/>
    </location>
</feature>
<feature type="compositionally biased region" description="Polar residues" evidence="1">
    <location>
        <begin position="1"/>
        <end position="11"/>
    </location>
</feature>
<dbReference type="Gene3D" id="3.40.190.10">
    <property type="entry name" value="Periplasmic binding protein-like II"/>
    <property type="match status" value="2"/>
</dbReference>
<dbReference type="PANTHER" id="PTHR43649">
    <property type="entry name" value="ARABINOSE-BINDING PROTEIN-RELATED"/>
    <property type="match status" value="1"/>
</dbReference>
<protein>
    <submittedName>
        <fullName evidence="2">Extracellular solute-binding protein</fullName>
    </submittedName>
</protein>
<sequence length="463" mass="49368">MPQHTSPSRPSEPSKASGPSKVSGPSRRTTVRALAALAGGTALTAATTSCAVGGPTGPDRLSDGPVTLRMTWWGGDARHQATHKAIALFEKKYPRITVEAEFADWNGYWDRLATSAAGGNAPDVIQNDIAYLASYAERGGLFDLGRSKHFDASLFTEETLDTGRHNGGLYGVPASVTSMAMLVNRTLVDELGLRLPDTRSWTWDDLEKFSREVTRASGGKVHGSIPLGGPGIPILWARQHRQELFGRDASVAVDPDVLGGLWEMTRDWSDNGAAPGAGVIVDSQVLPLDQSPIATGKVVISPAWCNQLIAYKAAAGGDELELVDLPRQPGSPRRHQFVKPGMYWSISSQTQHPAEAALLVNFLVGDEQCTKVLGAERGIPAATRTRENIAPSLAPDDTAALRYVERMEKNLAGAPLPLFPNGASAVEDILQRYVEEVLFGRSSGPEAGAGFVDELSGLIESAS</sequence>
<dbReference type="Pfam" id="PF13416">
    <property type="entry name" value="SBP_bac_8"/>
    <property type="match status" value="1"/>
</dbReference>
<reference evidence="2 3" key="1">
    <citation type="submission" date="2020-07" db="EMBL/GenBank/DDBJ databases">
        <title>Streptomyces isolated from Indian soil.</title>
        <authorList>
            <person name="Mandal S."/>
            <person name="Maiti P.K."/>
        </authorList>
    </citation>
    <scope>NUCLEOTIDE SEQUENCE [LARGE SCALE GENOMIC DNA]</scope>
    <source>
        <strain evidence="2 3">PSKA28</strain>
    </source>
</reference>
<dbReference type="EMBL" id="JACEHE010000025">
    <property type="protein sequence ID" value="MBA2950150.1"/>
    <property type="molecule type" value="Genomic_DNA"/>
</dbReference>